<keyword evidence="3" id="KW-1185">Reference proteome</keyword>
<comment type="caution">
    <text evidence="2">The sequence shown here is derived from an EMBL/GenBank/DDBJ whole genome shotgun (WGS) entry which is preliminary data.</text>
</comment>
<dbReference type="SUPFAM" id="SSF47413">
    <property type="entry name" value="lambda repressor-like DNA-binding domains"/>
    <property type="match status" value="1"/>
</dbReference>
<dbReference type="Proteomes" id="UP000003730">
    <property type="component" value="Unassembled WGS sequence"/>
</dbReference>
<feature type="domain" description="HTH cro/C1-type" evidence="1">
    <location>
        <begin position="7"/>
        <end position="36"/>
    </location>
</feature>
<dbReference type="AlphaFoldDB" id="A0A4U8UH83"/>
<proteinExistence type="predicted"/>
<dbReference type="PROSITE" id="PS50943">
    <property type="entry name" value="HTH_CROC1"/>
    <property type="match status" value="1"/>
</dbReference>
<dbReference type="Gene3D" id="1.10.260.40">
    <property type="entry name" value="lambda repressor-like DNA-binding domains"/>
    <property type="match status" value="1"/>
</dbReference>
<name>A0A4U8UH83_9FLAO</name>
<dbReference type="InterPro" id="IPR001387">
    <property type="entry name" value="Cro/C1-type_HTH"/>
</dbReference>
<dbReference type="GO" id="GO:0003677">
    <property type="term" value="F:DNA binding"/>
    <property type="evidence" value="ECO:0007669"/>
    <property type="project" value="InterPro"/>
</dbReference>
<organism evidence="2 3">
    <name type="scientific">Bizionia argentinensis JUB59</name>
    <dbReference type="NCBI Taxonomy" id="1046627"/>
    <lineage>
        <taxon>Bacteria</taxon>
        <taxon>Pseudomonadati</taxon>
        <taxon>Bacteroidota</taxon>
        <taxon>Flavobacteriia</taxon>
        <taxon>Flavobacteriales</taxon>
        <taxon>Flavobacteriaceae</taxon>
        <taxon>Bizionia</taxon>
    </lineage>
</organism>
<accession>A0A4U8UH83</accession>
<evidence type="ECO:0000313" key="2">
    <source>
        <dbReference type="EMBL" id="TLG99041.1"/>
    </source>
</evidence>
<protein>
    <submittedName>
        <fullName evidence="2">XRE family transcriptional regulator</fullName>
    </submittedName>
</protein>
<dbReference type="InterPro" id="IPR010982">
    <property type="entry name" value="Lambda_DNA-bd_dom_sf"/>
</dbReference>
<dbReference type="OrthoDB" id="9812495at2"/>
<sequence>MGIDESIKKIRLKNNLFQEDLADKLFISQATLSNIEASKICSRCYLTATNCRCFRSNLQ</sequence>
<dbReference type="Pfam" id="PF01381">
    <property type="entry name" value="HTH_3"/>
    <property type="match status" value="1"/>
</dbReference>
<gene>
    <name evidence="2" type="ORF">BZARG_03270</name>
</gene>
<evidence type="ECO:0000259" key="1">
    <source>
        <dbReference type="PROSITE" id="PS50943"/>
    </source>
</evidence>
<dbReference type="EMBL" id="AFXZ01000013">
    <property type="protein sequence ID" value="TLG99041.1"/>
    <property type="molecule type" value="Genomic_DNA"/>
</dbReference>
<dbReference type="RefSeq" id="WP_040288042.1">
    <property type="nucleotide sequence ID" value="NZ_AFXZ01000013.1"/>
</dbReference>
<dbReference type="CDD" id="cd00093">
    <property type="entry name" value="HTH_XRE"/>
    <property type="match status" value="1"/>
</dbReference>
<reference evidence="2 3" key="1">
    <citation type="journal article" date="2008" name="Int. J. Syst. Evol. Microbiol.">
        <title>Bizionia argentinensis sp. nov., isolated from surface marine water in Antarctica.</title>
        <authorList>
            <person name="Bercovich A."/>
            <person name="Vazquez S.C."/>
            <person name="Yankilevich P."/>
            <person name="Coria S.H."/>
            <person name="Foti M."/>
            <person name="Hernandez E."/>
            <person name="Vidal A."/>
            <person name="Ruberto L."/>
            <person name="Melo C."/>
            <person name="Marenssi S."/>
            <person name="Criscuolo M."/>
            <person name="Memoli M."/>
            <person name="Arguelles M."/>
            <person name="Mac Cormack W.P."/>
        </authorList>
    </citation>
    <scope>NUCLEOTIDE SEQUENCE [LARGE SCALE GENOMIC DNA]</scope>
    <source>
        <strain evidence="2 3">JUB59</strain>
    </source>
</reference>
<evidence type="ECO:0000313" key="3">
    <source>
        <dbReference type="Proteomes" id="UP000003730"/>
    </source>
</evidence>